<dbReference type="SUPFAM" id="SSF52540">
    <property type="entry name" value="P-loop containing nucleoside triphosphate hydrolases"/>
    <property type="match status" value="1"/>
</dbReference>
<dbReference type="InterPro" id="IPR027417">
    <property type="entry name" value="P-loop_NTPase"/>
</dbReference>
<reference evidence="1 2" key="1">
    <citation type="submission" date="2020-07" db="EMBL/GenBank/DDBJ databases">
        <authorList>
            <person name="Hilgarth M."/>
            <person name="Werum V."/>
            <person name="Vogel R.F."/>
        </authorList>
    </citation>
    <scope>NUCLEOTIDE SEQUENCE [LARGE SCALE GENOMIC DNA]</scope>
    <source>
        <strain evidence="1 2">DSM 28961</strain>
    </source>
</reference>
<name>A0A7V8N162_9LACT</name>
<organism evidence="1 2">
    <name type="scientific">Pseudolactococcus laudensis</name>
    <dbReference type="NCBI Taxonomy" id="1494461"/>
    <lineage>
        <taxon>Bacteria</taxon>
        <taxon>Bacillati</taxon>
        <taxon>Bacillota</taxon>
        <taxon>Bacilli</taxon>
        <taxon>Lactobacillales</taxon>
        <taxon>Streptococcaceae</taxon>
        <taxon>Pseudolactococcus</taxon>
    </lineage>
</organism>
<dbReference type="RefSeq" id="WP_180746982.1">
    <property type="nucleotide sequence ID" value="NZ_CBCRWQ010000010.1"/>
</dbReference>
<gene>
    <name evidence="1" type="ORF">HZR21_06675</name>
</gene>
<dbReference type="Proteomes" id="UP000530186">
    <property type="component" value="Unassembled WGS sequence"/>
</dbReference>
<dbReference type="InterPro" id="IPR052922">
    <property type="entry name" value="Cytidylate_Kinase-2"/>
</dbReference>
<protein>
    <submittedName>
        <fullName evidence="1">Topology modulation protein</fullName>
    </submittedName>
</protein>
<sequence>MEKIIIIGVSGAGKSVLSREIAKKLQLPVYPLDAFYHLPGGKTLDRAIFITKQEEVMATDRWLIDGNYAGTLPMRLAQADTVIWLDFPAKRNIFRIIKRSMQFRQDKSSRPDMPDHFQEKMFDKDYMKFLKFVWTFNQKVRPYIVTALESRPNTVKLITLKNRRQVRDFLESL</sequence>
<evidence type="ECO:0000313" key="1">
    <source>
        <dbReference type="EMBL" id="MBA0016818.1"/>
    </source>
</evidence>
<comment type="caution">
    <text evidence="1">The sequence shown here is derived from an EMBL/GenBank/DDBJ whole genome shotgun (WGS) entry which is preliminary data.</text>
</comment>
<dbReference type="Gene3D" id="3.40.50.300">
    <property type="entry name" value="P-loop containing nucleotide triphosphate hydrolases"/>
    <property type="match status" value="1"/>
</dbReference>
<dbReference type="EMBL" id="JACBNY010000009">
    <property type="protein sequence ID" value="MBA0016818.1"/>
    <property type="molecule type" value="Genomic_DNA"/>
</dbReference>
<dbReference type="GeneID" id="303195196"/>
<dbReference type="PANTHER" id="PTHR37816">
    <property type="entry name" value="YALI0E33011P"/>
    <property type="match status" value="1"/>
</dbReference>
<proteinExistence type="predicted"/>
<evidence type="ECO:0000313" key="2">
    <source>
        <dbReference type="Proteomes" id="UP000530186"/>
    </source>
</evidence>
<keyword evidence="2" id="KW-1185">Reference proteome</keyword>
<dbReference type="AlphaFoldDB" id="A0A7V8N162"/>
<accession>A0A7V8N162</accession>
<dbReference type="PANTHER" id="PTHR37816:SF3">
    <property type="entry name" value="MODULATES DNA TOPOLOGY"/>
    <property type="match status" value="1"/>
</dbReference>